<feature type="signal peptide" evidence="5">
    <location>
        <begin position="1"/>
        <end position="21"/>
    </location>
</feature>
<evidence type="ECO:0000313" key="6">
    <source>
        <dbReference type="EMBL" id="KAJ3642704.1"/>
    </source>
</evidence>
<dbReference type="EMBL" id="JALNTZ010000008">
    <property type="protein sequence ID" value="KAJ3642704.1"/>
    <property type="molecule type" value="Genomic_DNA"/>
</dbReference>
<evidence type="ECO:0000256" key="4">
    <source>
        <dbReference type="SAM" id="Phobius"/>
    </source>
</evidence>
<dbReference type="GO" id="GO:0009306">
    <property type="term" value="P:protein secretion"/>
    <property type="evidence" value="ECO:0007669"/>
    <property type="project" value="TreeGrafter"/>
</dbReference>
<proteinExistence type="predicted"/>
<feature type="compositionally biased region" description="Acidic residues" evidence="3">
    <location>
        <begin position="187"/>
        <end position="241"/>
    </location>
</feature>
<feature type="region of interest" description="Disordered" evidence="3">
    <location>
        <begin position="392"/>
        <end position="473"/>
    </location>
</feature>
<organism evidence="6 7">
    <name type="scientific">Zophobas morio</name>
    <dbReference type="NCBI Taxonomy" id="2755281"/>
    <lineage>
        <taxon>Eukaryota</taxon>
        <taxon>Metazoa</taxon>
        <taxon>Ecdysozoa</taxon>
        <taxon>Arthropoda</taxon>
        <taxon>Hexapoda</taxon>
        <taxon>Insecta</taxon>
        <taxon>Pterygota</taxon>
        <taxon>Neoptera</taxon>
        <taxon>Endopterygota</taxon>
        <taxon>Coleoptera</taxon>
        <taxon>Polyphaga</taxon>
        <taxon>Cucujiformia</taxon>
        <taxon>Tenebrionidae</taxon>
        <taxon>Zophobas</taxon>
    </lineage>
</organism>
<keyword evidence="4" id="KW-1133">Transmembrane helix</keyword>
<protein>
    <recommendedName>
        <fullName evidence="8">Transport and Golgi organization protein 1</fullName>
    </recommendedName>
</protein>
<keyword evidence="7" id="KW-1185">Reference proteome</keyword>
<dbReference type="PANTHER" id="PTHR23158">
    <property type="entry name" value="MELANOMA INHIBITORY ACTIVITY-RELATED"/>
    <property type="match status" value="1"/>
</dbReference>
<feature type="compositionally biased region" description="Basic and acidic residues" evidence="3">
    <location>
        <begin position="165"/>
        <end position="186"/>
    </location>
</feature>
<dbReference type="GO" id="GO:0070971">
    <property type="term" value="C:endoplasmic reticulum exit site"/>
    <property type="evidence" value="ECO:0007669"/>
    <property type="project" value="TreeGrafter"/>
</dbReference>
<dbReference type="GO" id="GO:0035459">
    <property type="term" value="P:vesicle cargo loading"/>
    <property type="evidence" value="ECO:0007669"/>
    <property type="project" value="TreeGrafter"/>
</dbReference>
<dbReference type="PANTHER" id="PTHR23158:SF33">
    <property type="entry name" value="TRANSPORT AND GOLGI ORGANIZATION PROTEIN 1"/>
    <property type="match status" value="1"/>
</dbReference>
<feature type="compositionally biased region" description="Polar residues" evidence="3">
    <location>
        <begin position="455"/>
        <end position="464"/>
    </location>
</feature>
<dbReference type="GO" id="GO:0005789">
    <property type="term" value="C:endoplasmic reticulum membrane"/>
    <property type="evidence" value="ECO:0007669"/>
    <property type="project" value="TreeGrafter"/>
</dbReference>
<sequence>MNRFKLLYFVIFIINLCRLNAQISDKRLCVDEECKVPISLAKTLLRYSSPDSRILSFGPNVDITIYSKSAGSREDLWGGEINGKRGYIPKHMVREVKLLQKPTILVDTEFTNDTDTKVPSQVEPDKVQEPYEVVDGTTIYLNPQEINPTSTESPVQSTALPPETNKVEAAEEQTQENKNDQNKDTNKEEEEEELSVAEDTEINIDEEEEEDEVDEDEEEEDVDEEGEEEEDVASVEAENAEDSSNNVEDLSVSKETQEASDSTDAEAKPVETNPEAEIKDDNSEQSEEIKSEASNKEGESEEVVTNEEVPTSVNSSEVQDEPSDNKEAEPSDEQPDEGVSEATVAPVEVTTFSPEVEVPQPFVDQFIEVTPNPLEATEEPAVVTEAVPTLPPLGLFASSSINPDGSQENTHSEESVVEEQPPEDNSTEVELDDVSQSDQSSESTQAPIIEDTTSKESVLSSSEIGNEADEDATNSGFFASVSSLFGTSEDTPKQESEDTLTPDFMAPPESHIPGDDLLSSDSRESFCDATSCLHSEESEVAAMDFFSFNSDVFLYLVTTAISVIIFLFGYIAFDKNKREGPLIAKINNLEKHMLVVLKENEILQEKVASESGYETNDRVSSEVVENLKQDLFEVTSLKTALEEQVQSLEKELENSTEVGMELNRMLSEILSSESGSDVLKANVEHLQRQLVEQQSTVNSVNETLAVTNTENHELRLELELSNKKVLDLQAELDKLVLNILKIEEEKDSQQSLLENEIANLRQKYEETNAKLRFKDEDHSSELKQLNTKLEQSERKLELKIKEQAQLTDTLKQLKTIKKDEKTLQSLLEVGAIKAELQLLKGENERFAEKIHQDEAVKVNYEKREKATVEEIRLLKEKYDEADKLRVETQTKLEVLSNYFKDREAQWQK</sequence>
<feature type="coiled-coil region" evidence="2">
    <location>
        <begin position="586"/>
        <end position="809"/>
    </location>
</feature>
<dbReference type="Gene3D" id="2.30.30.40">
    <property type="entry name" value="SH3 Domains"/>
    <property type="match status" value="1"/>
</dbReference>
<dbReference type="GO" id="GO:0006888">
    <property type="term" value="P:endoplasmic reticulum to Golgi vesicle-mediated transport"/>
    <property type="evidence" value="ECO:0007669"/>
    <property type="project" value="TreeGrafter"/>
</dbReference>
<accession>A0AA38HX00</accession>
<dbReference type="Proteomes" id="UP001168821">
    <property type="component" value="Unassembled WGS sequence"/>
</dbReference>
<feature type="compositionally biased region" description="Basic and acidic residues" evidence="3">
    <location>
        <begin position="276"/>
        <end position="298"/>
    </location>
</feature>
<feature type="compositionally biased region" description="Low complexity" evidence="3">
    <location>
        <begin position="436"/>
        <end position="445"/>
    </location>
</feature>
<evidence type="ECO:0000256" key="5">
    <source>
        <dbReference type="SAM" id="SignalP"/>
    </source>
</evidence>
<dbReference type="InterPro" id="IPR051500">
    <property type="entry name" value="cTAGE_MIA/OTOR"/>
</dbReference>
<feature type="compositionally biased region" description="Polar residues" evidence="3">
    <location>
        <begin position="143"/>
        <end position="159"/>
    </location>
</feature>
<evidence type="ECO:0008006" key="8">
    <source>
        <dbReference type="Google" id="ProtNLM"/>
    </source>
</evidence>
<keyword evidence="5" id="KW-0732">Signal</keyword>
<feature type="chain" id="PRO_5041425873" description="Transport and Golgi organization protein 1" evidence="5">
    <location>
        <begin position="22"/>
        <end position="908"/>
    </location>
</feature>
<keyword evidence="4" id="KW-0812">Transmembrane</keyword>
<evidence type="ECO:0000313" key="7">
    <source>
        <dbReference type="Proteomes" id="UP001168821"/>
    </source>
</evidence>
<feature type="compositionally biased region" description="Acidic residues" evidence="3">
    <location>
        <begin position="415"/>
        <end position="435"/>
    </location>
</feature>
<evidence type="ECO:0000256" key="3">
    <source>
        <dbReference type="SAM" id="MobiDB-lite"/>
    </source>
</evidence>
<comment type="caution">
    <text evidence="6">The sequence shown here is derived from an EMBL/GenBank/DDBJ whole genome shotgun (WGS) entry which is preliminary data.</text>
</comment>
<dbReference type="SUPFAM" id="SSF50044">
    <property type="entry name" value="SH3-domain"/>
    <property type="match status" value="1"/>
</dbReference>
<gene>
    <name evidence="6" type="ORF">Zmor_025463</name>
</gene>
<feature type="region of interest" description="Disordered" evidence="3">
    <location>
        <begin position="486"/>
        <end position="519"/>
    </location>
</feature>
<keyword evidence="1 2" id="KW-0175">Coiled coil</keyword>
<feature type="region of interest" description="Disordered" evidence="3">
    <location>
        <begin position="143"/>
        <end position="348"/>
    </location>
</feature>
<reference evidence="6" key="1">
    <citation type="journal article" date="2023" name="G3 (Bethesda)">
        <title>Whole genome assemblies of Zophobas morio and Tenebrio molitor.</title>
        <authorList>
            <person name="Kaur S."/>
            <person name="Stinson S.A."/>
            <person name="diCenzo G.C."/>
        </authorList>
    </citation>
    <scope>NUCLEOTIDE SEQUENCE</scope>
    <source>
        <strain evidence="6">QUZm001</strain>
    </source>
</reference>
<dbReference type="InterPro" id="IPR036028">
    <property type="entry name" value="SH3-like_dom_sf"/>
</dbReference>
<keyword evidence="4" id="KW-0472">Membrane</keyword>
<name>A0AA38HX00_9CUCU</name>
<feature type="transmembrane region" description="Helical" evidence="4">
    <location>
        <begin position="552"/>
        <end position="573"/>
    </location>
</feature>
<feature type="compositionally biased region" description="Polar residues" evidence="3">
    <location>
        <begin position="397"/>
        <end position="409"/>
    </location>
</feature>
<feature type="compositionally biased region" description="Acidic residues" evidence="3">
    <location>
        <begin position="330"/>
        <end position="339"/>
    </location>
</feature>
<dbReference type="AlphaFoldDB" id="A0AA38HX00"/>
<evidence type="ECO:0000256" key="1">
    <source>
        <dbReference type="ARBA" id="ARBA00023054"/>
    </source>
</evidence>
<evidence type="ECO:0000256" key="2">
    <source>
        <dbReference type="SAM" id="Coils"/>
    </source>
</evidence>